<dbReference type="Gene3D" id="3.30.910.20">
    <property type="entry name" value="Skp domain"/>
    <property type="match status" value="1"/>
</dbReference>
<keyword evidence="6" id="KW-1185">Reference proteome</keyword>
<keyword evidence="3" id="KW-0175">Coiled coil</keyword>
<dbReference type="InterPro" id="IPR024930">
    <property type="entry name" value="Skp_dom_sf"/>
</dbReference>
<dbReference type="Proteomes" id="UP000095347">
    <property type="component" value="Unassembled WGS sequence"/>
</dbReference>
<feature type="coiled-coil region" evidence="3">
    <location>
        <begin position="69"/>
        <end position="133"/>
    </location>
</feature>
<keyword evidence="2 4" id="KW-0732">Signal</keyword>
<evidence type="ECO:0000313" key="6">
    <source>
        <dbReference type="Proteomes" id="UP000095347"/>
    </source>
</evidence>
<evidence type="ECO:0000256" key="3">
    <source>
        <dbReference type="SAM" id="Coils"/>
    </source>
</evidence>
<dbReference type="GO" id="GO:0005829">
    <property type="term" value="C:cytosol"/>
    <property type="evidence" value="ECO:0007669"/>
    <property type="project" value="TreeGrafter"/>
</dbReference>
<dbReference type="InterPro" id="IPR005632">
    <property type="entry name" value="Chaperone_Skp"/>
</dbReference>
<evidence type="ECO:0000313" key="5">
    <source>
        <dbReference type="EMBL" id="OEJ68009.1"/>
    </source>
</evidence>
<feature type="signal peptide" evidence="4">
    <location>
        <begin position="1"/>
        <end position="28"/>
    </location>
</feature>
<dbReference type="PANTHER" id="PTHR35089">
    <property type="entry name" value="CHAPERONE PROTEIN SKP"/>
    <property type="match status" value="1"/>
</dbReference>
<evidence type="ECO:0000256" key="1">
    <source>
        <dbReference type="ARBA" id="ARBA00009091"/>
    </source>
</evidence>
<name>A0A1E5Q932_9PROT</name>
<dbReference type="SMART" id="SM00935">
    <property type="entry name" value="OmpH"/>
    <property type="match status" value="1"/>
</dbReference>
<dbReference type="SUPFAM" id="SSF111384">
    <property type="entry name" value="OmpH-like"/>
    <property type="match status" value="1"/>
</dbReference>
<proteinExistence type="inferred from homology"/>
<dbReference type="GO" id="GO:0050821">
    <property type="term" value="P:protein stabilization"/>
    <property type="evidence" value="ECO:0007669"/>
    <property type="project" value="TreeGrafter"/>
</dbReference>
<evidence type="ECO:0008006" key="7">
    <source>
        <dbReference type="Google" id="ProtNLM"/>
    </source>
</evidence>
<dbReference type="Pfam" id="PF03938">
    <property type="entry name" value="OmpH"/>
    <property type="match status" value="1"/>
</dbReference>
<dbReference type="AlphaFoldDB" id="A0A1E5Q932"/>
<accession>A0A1E5Q932</accession>
<dbReference type="PANTHER" id="PTHR35089:SF1">
    <property type="entry name" value="CHAPERONE PROTEIN SKP"/>
    <property type="match status" value="1"/>
</dbReference>
<dbReference type="STRING" id="28181.BEN30_06980"/>
<feature type="chain" id="PRO_5009184141" description="Outer membrane chaperone Skp" evidence="4">
    <location>
        <begin position="29"/>
        <end position="195"/>
    </location>
</feature>
<dbReference type="GO" id="GO:0051082">
    <property type="term" value="F:unfolded protein binding"/>
    <property type="evidence" value="ECO:0007669"/>
    <property type="project" value="InterPro"/>
</dbReference>
<comment type="similarity">
    <text evidence="1">Belongs to the Skp family.</text>
</comment>
<protein>
    <recommendedName>
        <fullName evidence="7">Outer membrane chaperone Skp</fullName>
    </recommendedName>
</protein>
<dbReference type="EMBL" id="MCGG01000017">
    <property type="protein sequence ID" value="OEJ68009.1"/>
    <property type="molecule type" value="Genomic_DNA"/>
</dbReference>
<dbReference type="OrthoDB" id="8478823at2"/>
<evidence type="ECO:0000256" key="2">
    <source>
        <dbReference type="ARBA" id="ARBA00022729"/>
    </source>
</evidence>
<sequence>MVLNIKSFAGMCCAIVLGALSIIPQANAQDAAANKAASAGVYLAVLDTDAVFVNAKAMQTIHEQMAKFQADLQTTIDKEKADVKKAEEELLAQRPLLAADVFAEKRKQFQERIVKLQREVQESNLKLNTVRTDANKKVTDVFRAVVADIVKINGITVVFQKGQVVFSDPKLDITNLVLIDLDKRLPSVKVASPKK</sequence>
<reference evidence="6" key="1">
    <citation type="submission" date="2016-07" db="EMBL/GenBank/DDBJ databases">
        <authorList>
            <person name="Florea S."/>
            <person name="Webb J.S."/>
            <person name="Jaromczyk J."/>
            <person name="Schardl C.L."/>
        </authorList>
    </citation>
    <scope>NUCLEOTIDE SEQUENCE [LARGE SCALE GENOMIC DNA]</scope>
    <source>
        <strain evidence="6">MV-1</strain>
    </source>
</reference>
<gene>
    <name evidence="5" type="ORF">BEN30_06980</name>
</gene>
<evidence type="ECO:0000256" key="4">
    <source>
        <dbReference type="SAM" id="SignalP"/>
    </source>
</evidence>
<comment type="caution">
    <text evidence="5">The sequence shown here is derived from an EMBL/GenBank/DDBJ whole genome shotgun (WGS) entry which is preliminary data.</text>
</comment>
<organism evidence="5 6">
    <name type="scientific">Magnetovibrio blakemorei</name>
    <dbReference type="NCBI Taxonomy" id="28181"/>
    <lineage>
        <taxon>Bacteria</taxon>
        <taxon>Pseudomonadati</taxon>
        <taxon>Pseudomonadota</taxon>
        <taxon>Alphaproteobacteria</taxon>
        <taxon>Rhodospirillales</taxon>
        <taxon>Magnetovibrionaceae</taxon>
        <taxon>Magnetovibrio</taxon>
    </lineage>
</organism>